<feature type="signal peptide" evidence="1">
    <location>
        <begin position="1"/>
        <end position="23"/>
    </location>
</feature>
<organism evidence="2 3">
    <name type="scientific">Nannocystis bainbridge</name>
    <dbReference type="NCBI Taxonomy" id="2995303"/>
    <lineage>
        <taxon>Bacteria</taxon>
        <taxon>Pseudomonadati</taxon>
        <taxon>Myxococcota</taxon>
        <taxon>Polyangia</taxon>
        <taxon>Nannocystales</taxon>
        <taxon>Nannocystaceae</taxon>
        <taxon>Nannocystis</taxon>
    </lineage>
</organism>
<gene>
    <name evidence="2" type="ORF">POL25_06565</name>
</gene>
<comment type="caution">
    <text evidence="2">The sequence shown here is derived from an EMBL/GenBank/DDBJ whole genome shotgun (WGS) entry which is preliminary data.</text>
</comment>
<dbReference type="RefSeq" id="WP_272085038.1">
    <property type="nucleotide sequence ID" value="NZ_JAQNDL010000001.1"/>
</dbReference>
<dbReference type="PROSITE" id="PS51257">
    <property type="entry name" value="PROKAR_LIPOPROTEIN"/>
    <property type="match status" value="1"/>
</dbReference>
<accession>A0ABT5DSB7</accession>
<proteinExistence type="predicted"/>
<dbReference type="EMBL" id="JAQNDL010000001">
    <property type="protein sequence ID" value="MDC0716546.1"/>
    <property type="molecule type" value="Genomic_DNA"/>
</dbReference>
<protein>
    <recommendedName>
        <fullName evidence="4">Lipoprotein</fullName>
    </recommendedName>
</protein>
<name>A0ABT5DSB7_9BACT</name>
<reference evidence="2 3" key="1">
    <citation type="submission" date="2022-11" db="EMBL/GenBank/DDBJ databases">
        <title>Minimal conservation of predation-associated metabolite biosynthetic gene clusters underscores biosynthetic potential of Myxococcota including descriptions for ten novel species: Archangium lansinium sp. nov., Myxococcus landrumus sp. nov., Nannocystis bai.</title>
        <authorList>
            <person name="Ahearne A."/>
            <person name="Stevens C."/>
            <person name="Dowd S."/>
        </authorList>
    </citation>
    <scope>NUCLEOTIDE SEQUENCE [LARGE SCALE GENOMIC DNA]</scope>
    <source>
        <strain evidence="2 3">BB15-2</strain>
    </source>
</reference>
<keyword evidence="3" id="KW-1185">Reference proteome</keyword>
<keyword evidence="1" id="KW-0732">Signal</keyword>
<evidence type="ECO:0008006" key="4">
    <source>
        <dbReference type="Google" id="ProtNLM"/>
    </source>
</evidence>
<evidence type="ECO:0000313" key="3">
    <source>
        <dbReference type="Proteomes" id="UP001221686"/>
    </source>
</evidence>
<evidence type="ECO:0000256" key="1">
    <source>
        <dbReference type="SAM" id="SignalP"/>
    </source>
</evidence>
<sequence length="364" mass="38192">MPNNRARLVITAAALLGGSAGCAGEDLPPLVASGRFIDFHTDADASLLCMDDFLAREERFVAAVAGAVGVGVPTGRIRYVWDAFAASGEPWACERSRDCYRYDESRDSGLIVSRTVVNRHELVHAVEVPALGQAGSKVLGEGLAEHLGSGTSTAGVVAGFPAAFEAMVERGELDYLLAQHFVGSIVARDGAAKYRAFRVALPGDARLPQFVEVFESIYGRSWGEALAAMDEPIYGLNRPLGCGEGEPLAWDAEGSIDRSVVSQCGDGTFFGPGLVDGQPAFEATFVVEVARAGLHDFTIEGAGVEGVLQACASATMSQSLGSHGGQTIRGSLEAGEHVLLLRFPADDGLRGEAKLRLAFVGPPP</sequence>
<dbReference type="Proteomes" id="UP001221686">
    <property type="component" value="Unassembled WGS sequence"/>
</dbReference>
<feature type="chain" id="PRO_5045210057" description="Lipoprotein" evidence="1">
    <location>
        <begin position="24"/>
        <end position="364"/>
    </location>
</feature>
<evidence type="ECO:0000313" key="2">
    <source>
        <dbReference type="EMBL" id="MDC0716546.1"/>
    </source>
</evidence>